<evidence type="ECO:0000313" key="2">
    <source>
        <dbReference type="Proteomes" id="UP000195880"/>
    </source>
</evidence>
<name>A0A1Z1W7L6_9ACTN</name>
<dbReference type="Proteomes" id="UP000195880">
    <property type="component" value="Chromosome"/>
</dbReference>
<dbReference type="EMBL" id="CP021748">
    <property type="protein sequence ID" value="ARX82441.1"/>
    <property type="molecule type" value="Genomic_DNA"/>
</dbReference>
<dbReference type="PANTHER" id="PTHR41913">
    <property type="entry name" value="DUF1684 DOMAIN-CONTAINING PROTEIN"/>
    <property type="match status" value="1"/>
</dbReference>
<keyword evidence="2" id="KW-1185">Reference proteome</keyword>
<dbReference type="RefSeq" id="WP_087883480.1">
    <property type="nucleotide sequence ID" value="NZ_CP021748.1"/>
</dbReference>
<dbReference type="KEGG" id="salf:SMD44_01851"/>
<dbReference type="InterPro" id="IPR012467">
    <property type="entry name" value="DUF1684"/>
</dbReference>
<dbReference type="PANTHER" id="PTHR41913:SF1">
    <property type="entry name" value="DUF1684 DOMAIN-CONTAINING PROTEIN"/>
    <property type="match status" value="1"/>
</dbReference>
<evidence type="ECO:0000313" key="1">
    <source>
        <dbReference type="EMBL" id="ARX82441.1"/>
    </source>
</evidence>
<reference evidence="1 2" key="1">
    <citation type="submission" date="2017-05" db="EMBL/GenBank/DDBJ databases">
        <title>Streptomyces alboflavus Genome sequencing and assembly.</title>
        <authorList>
            <person name="Wang Y."/>
            <person name="Du B."/>
            <person name="Ding Y."/>
            <person name="Liu H."/>
            <person name="Hou Q."/>
            <person name="Liu K."/>
            <person name="Wang C."/>
            <person name="Yao L."/>
        </authorList>
    </citation>
    <scope>NUCLEOTIDE SEQUENCE [LARGE SCALE GENOMIC DNA]</scope>
    <source>
        <strain evidence="1 2">MDJK44</strain>
    </source>
</reference>
<evidence type="ECO:0008006" key="3">
    <source>
        <dbReference type="Google" id="ProtNLM"/>
    </source>
</evidence>
<dbReference type="STRING" id="67267.GCA_000716675_00065"/>
<dbReference type="eggNOG" id="COG3358">
    <property type="taxonomic scope" value="Bacteria"/>
</dbReference>
<dbReference type="Pfam" id="PF07920">
    <property type="entry name" value="DUF1684"/>
    <property type="match status" value="1"/>
</dbReference>
<gene>
    <name evidence="1" type="ORF">SMD44_01851</name>
</gene>
<protein>
    <recommendedName>
        <fullName evidence="3">DUF1684 domain-containing protein</fullName>
    </recommendedName>
</protein>
<dbReference type="AlphaFoldDB" id="A0A1Z1W7L6"/>
<proteinExistence type="predicted"/>
<sequence length="267" mass="28753">MSTTEDTLRDFKEWHELRTATVSAPYGPLALTGTHWLADHPDGTLPGLPGHWSDDGDELVLTAAADDGIALDGRPFTGTARLTPDPGPVTAARLGVGERRLVVLRREGLWAVRDFDPDAAARGDFIGIDVSTYDPAFAVEGRFTPYEQDRTVRVGNADGVERGLGLGGELAFTLAGKEHTLQVSVEGDGSLWAVFADGTSGASSYRFRFLRPAAPDEQGRTRVDFNRSLLPPCAFADHFICPFPPPGNTLTAEIAAGERNLSSRRHV</sequence>
<organism evidence="1 2">
    <name type="scientific">Streptomyces alboflavus</name>
    <dbReference type="NCBI Taxonomy" id="67267"/>
    <lineage>
        <taxon>Bacteria</taxon>
        <taxon>Bacillati</taxon>
        <taxon>Actinomycetota</taxon>
        <taxon>Actinomycetes</taxon>
        <taxon>Kitasatosporales</taxon>
        <taxon>Streptomycetaceae</taxon>
        <taxon>Streptomyces</taxon>
    </lineage>
</organism>
<accession>A0A1Z1W7L6</accession>
<dbReference type="OrthoDB" id="5493262at2"/>